<dbReference type="SUPFAM" id="SSF54593">
    <property type="entry name" value="Glyoxalase/Bleomycin resistance protein/Dihydroxybiphenyl dioxygenase"/>
    <property type="match status" value="1"/>
</dbReference>
<dbReference type="AlphaFoldDB" id="A0A229TAG5"/>
<dbReference type="CDD" id="cd06587">
    <property type="entry name" value="VOC"/>
    <property type="match status" value="1"/>
</dbReference>
<name>A0A229TAG5_9PSEU</name>
<accession>A0A229TAG5</accession>
<comment type="caution">
    <text evidence="2">The sequence shown here is derived from an EMBL/GenBank/DDBJ whole genome shotgun (WGS) entry which is preliminary data.</text>
</comment>
<dbReference type="Proteomes" id="UP000215199">
    <property type="component" value="Unassembled WGS sequence"/>
</dbReference>
<proteinExistence type="predicted"/>
<reference evidence="3" key="1">
    <citation type="submission" date="2017-07" db="EMBL/GenBank/DDBJ databases">
        <title>Comparative genome mining reveals phylogenetic distribution patterns of secondary metabolites in Amycolatopsis.</title>
        <authorList>
            <person name="Adamek M."/>
            <person name="Alanjary M."/>
            <person name="Sales-Ortells H."/>
            <person name="Goodfellow M."/>
            <person name="Bull A.T."/>
            <person name="Kalinowski J."/>
            <person name="Ziemert N."/>
        </authorList>
    </citation>
    <scope>NUCLEOTIDE SEQUENCE [LARGE SCALE GENOMIC DNA]</scope>
    <source>
        <strain evidence="3">H5</strain>
    </source>
</reference>
<keyword evidence="3" id="KW-1185">Reference proteome</keyword>
<evidence type="ECO:0000259" key="1">
    <source>
        <dbReference type="PROSITE" id="PS51819"/>
    </source>
</evidence>
<protein>
    <submittedName>
        <fullName evidence="2">Glyoxalase</fullName>
    </submittedName>
</protein>
<organism evidence="2 3">
    <name type="scientific">Amycolatopsis vastitatis</name>
    <dbReference type="NCBI Taxonomy" id="1905142"/>
    <lineage>
        <taxon>Bacteria</taxon>
        <taxon>Bacillati</taxon>
        <taxon>Actinomycetota</taxon>
        <taxon>Actinomycetes</taxon>
        <taxon>Pseudonocardiales</taxon>
        <taxon>Pseudonocardiaceae</taxon>
        <taxon>Amycolatopsis</taxon>
    </lineage>
</organism>
<evidence type="ECO:0000313" key="3">
    <source>
        <dbReference type="Proteomes" id="UP000215199"/>
    </source>
</evidence>
<sequence length="114" mass="12727">MMVDLMAGIAVLDYDRALAWYEKLFGSPPTFVVGETEALWEVTEHGAVFVEHRPERATGHAMHVLFVRDLDERVAAISERGIEPADQEIYDNGVRKMLYRDPEGNEIGIGGLPA</sequence>
<dbReference type="Gene3D" id="3.10.180.10">
    <property type="entry name" value="2,3-Dihydroxybiphenyl 1,2-Dioxygenase, domain 1"/>
    <property type="match status" value="1"/>
</dbReference>
<dbReference type="OrthoDB" id="2453533at2"/>
<dbReference type="InterPro" id="IPR029068">
    <property type="entry name" value="Glyas_Bleomycin-R_OHBP_Dase"/>
</dbReference>
<evidence type="ECO:0000313" key="2">
    <source>
        <dbReference type="EMBL" id="OXM67990.1"/>
    </source>
</evidence>
<dbReference type="InterPro" id="IPR037523">
    <property type="entry name" value="VOC_core"/>
</dbReference>
<dbReference type="EMBL" id="NMUL01000012">
    <property type="protein sequence ID" value="OXM67990.1"/>
    <property type="molecule type" value="Genomic_DNA"/>
</dbReference>
<dbReference type="InterPro" id="IPR004360">
    <property type="entry name" value="Glyas_Fos-R_dOase_dom"/>
</dbReference>
<feature type="domain" description="VOC" evidence="1">
    <location>
        <begin position="2"/>
        <end position="112"/>
    </location>
</feature>
<dbReference type="Pfam" id="PF00903">
    <property type="entry name" value="Glyoxalase"/>
    <property type="match status" value="1"/>
</dbReference>
<gene>
    <name evidence="2" type="ORF">CF165_16545</name>
</gene>
<dbReference type="PROSITE" id="PS51819">
    <property type="entry name" value="VOC"/>
    <property type="match status" value="1"/>
</dbReference>